<protein>
    <recommendedName>
        <fullName evidence="3">Cytochrome c-552/4 domain-containing protein</fullName>
    </recommendedName>
</protein>
<dbReference type="InterPro" id="IPR023155">
    <property type="entry name" value="Cyt_c-552/4"/>
</dbReference>
<evidence type="ECO:0000313" key="5">
    <source>
        <dbReference type="Proteomes" id="UP000319817"/>
    </source>
</evidence>
<reference evidence="4 5" key="1">
    <citation type="submission" date="2019-02" db="EMBL/GenBank/DDBJ databases">
        <title>Deep-cultivation of Planctomycetes and their phenomic and genomic characterization uncovers novel biology.</title>
        <authorList>
            <person name="Wiegand S."/>
            <person name="Jogler M."/>
            <person name="Boedeker C."/>
            <person name="Pinto D."/>
            <person name="Vollmers J."/>
            <person name="Rivas-Marin E."/>
            <person name="Kohn T."/>
            <person name="Peeters S.H."/>
            <person name="Heuer A."/>
            <person name="Rast P."/>
            <person name="Oberbeckmann S."/>
            <person name="Bunk B."/>
            <person name="Jeske O."/>
            <person name="Meyerdierks A."/>
            <person name="Storesund J.E."/>
            <person name="Kallscheuer N."/>
            <person name="Luecker S."/>
            <person name="Lage O.M."/>
            <person name="Pohl T."/>
            <person name="Merkel B.J."/>
            <person name="Hornburger P."/>
            <person name="Mueller R.-W."/>
            <person name="Bruemmer F."/>
            <person name="Labrenz M."/>
            <person name="Spormann A.M."/>
            <person name="Op den Camp H."/>
            <person name="Overmann J."/>
            <person name="Amann R."/>
            <person name="Jetten M.S.M."/>
            <person name="Mascher T."/>
            <person name="Medema M.H."/>
            <person name="Devos D.P."/>
            <person name="Kaster A.-K."/>
            <person name="Ovreas L."/>
            <person name="Rohde M."/>
            <person name="Galperin M.Y."/>
            <person name="Jogler C."/>
        </authorList>
    </citation>
    <scope>NUCLEOTIDE SEQUENCE [LARGE SCALE GENOMIC DNA]</scope>
    <source>
        <strain evidence="4 5">K23_9</strain>
    </source>
</reference>
<dbReference type="Proteomes" id="UP000319817">
    <property type="component" value="Chromosome"/>
</dbReference>
<feature type="compositionally biased region" description="Polar residues" evidence="2">
    <location>
        <begin position="78"/>
        <end position="92"/>
    </location>
</feature>
<dbReference type="AlphaFoldDB" id="A0A517NRG2"/>
<dbReference type="PANTHER" id="PTHR35038:SF8">
    <property type="entry name" value="C-TYPE POLYHEME CYTOCHROME OMCC"/>
    <property type="match status" value="1"/>
</dbReference>
<feature type="region of interest" description="Disordered" evidence="2">
    <location>
        <begin position="432"/>
        <end position="454"/>
    </location>
</feature>
<name>A0A517NRG2_9BACT</name>
<dbReference type="Pfam" id="PF13435">
    <property type="entry name" value="Cytochrome_C554"/>
    <property type="match status" value="1"/>
</dbReference>
<evidence type="ECO:0000256" key="1">
    <source>
        <dbReference type="ARBA" id="ARBA00022729"/>
    </source>
</evidence>
<gene>
    <name evidence="4" type="ORF">K239x_16700</name>
</gene>
<organism evidence="4 5">
    <name type="scientific">Stieleria marina</name>
    <dbReference type="NCBI Taxonomy" id="1930275"/>
    <lineage>
        <taxon>Bacteria</taxon>
        <taxon>Pseudomonadati</taxon>
        <taxon>Planctomycetota</taxon>
        <taxon>Planctomycetia</taxon>
        <taxon>Pirellulales</taxon>
        <taxon>Pirellulaceae</taxon>
        <taxon>Stieleria</taxon>
    </lineage>
</organism>
<evidence type="ECO:0000259" key="3">
    <source>
        <dbReference type="Pfam" id="PF13435"/>
    </source>
</evidence>
<dbReference type="SUPFAM" id="SSF48695">
    <property type="entry name" value="Multiheme cytochromes"/>
    <property type="match status" value="1"/>
</dbReference>
<feature type="region of interest" description="Disordered" evidence="2">
    <location>
        <begin position="71"/>
        <end position="99"/>
    </location>
</feature>
<dbReference type="InterPro" id="IPR036280">
    <property type="entry name" value="Multihaem_cyt_sf"/>
</dbReference>
<dbReference type="Gene3D" id="1.10.1130.10">
    <property type="entry name" value="Flavocytochrome C3, Chain A"/>
    <property type="match status" value="1"/>
</dbReference>
<dbReference type="PANTHER" id="PTHR35038">
    <property type="entry name" value="DISSIMILATORY SULFITE REDUCTASE SIRA"/>
    <property type="match status" value="1"/>
</dbReference>
<evidence type="ECO:0000313" key="4">
    <source>
        <dbReference type="EMBL" id="QDT09720.1"/>
    </source>
</evidence>
<proteinExistence type="predicted"/>
<dbReference type="EMBL" id="CP036526">
    <property type="protein sequence ID" value="QDT09720.1"/>
    <property type="molecule type" value="Genomic_DNA"/>
</dbReference>
<evidence type="ECO:0000256" key="2">
    <source>
        <dbReference type="SAM" id="MobiDB-lite"/>
    </source>
</evidence>
<feature type="domain" description="Cytochrome c-552/4" evidence="3">
    <location>
        <begin position="252"/>
        <end position="290"/>
    </location>
</feature>
<dbReference type="InterPro" id="IPR051829">
    <property type="entry name" value="Multiheme_Cytochr_ET"/>
</dbReference>
<accession>A0A517NRG2</accession>
<keyword evidence="1" id="KW-0732">Signal</keyword>
<sequence>MLRGAANQIVLWPQQGCSLGVVLRPSFNSPQSRPSLVNQKSFLGTCIVVLFSSLGGMVYLTSPRISVVSSRSSRSSVQTIERSNRYAESNPGTPLAGPTLQTKQRTEQWNQFIPAQFAGDQACKSCHPMQFEAHQRSGHSHTLTPMGATEFAKELTSQGTYQDSRRSQTFRFKIYEGKFRMLHAHQTIGVNWLVGSGQHAQTPIATNSAGTEGVEIRLSAFGTDRTIGLTPHHDRFDSFRAASEECFGRPMDVADVRSCLGCHSTVIPPKELPLDSAVMISNVGCERCHGPRKSHAILAKSGRADEVKPMIGWEDPEQYMRTCSACHRDETTVRAETPESDRVRFQPYGLKRSKCYLESETPITCSTCHDPHDAVSLDRDVYVAQCQECHQPTSSARCTSRPRGDCVECHMPRVQWTGEIAFHDHYIRVHDAGDDAEDPSRIVQSADASPARQP</sequence>
<keyword evidence="5" id="KW-1185">Reference proteome</keyword>